<accession>A0A9E7KH31</accession>
<reference evidence="1" key="1">
    <citation type="submission" date="2022-05" db="EMBL/GenBank/DDBJ databases">
        <title>The Musa troglodytarum L. genome provides insights into the mechanism of non-climacteric behaviour and enrichment of carotenoids.</title>
        <authorList>
            <person name="Wang J."/>
        </authorList>
    </citation>
    <scope>NUCLEOTIDE SEQUENCE</scope>
    <source>
        <tissue evidence="1">Leaf</tissue>
    </source>
</reference>
<sequence length="85" mass="9176">MLTSLWLATSTRSPVLHATLSVGCCIFDIGLRWVHLLCASCNPDLAASPSHFMVSSSSSSCLFTSKPTVVPRVKKPANPQWISTE</sequence>
<name>A0A9E7KH31_9LILI</name>
<dbReference type="AlphaFoldDB" id="A0A9E7KH31"/>
<dbReference type="Proteomes" id="UP001055439">
    <property type="component" value="Chromosome 7"/>
</dbReference>
<evidence type="ECO:0000313" key="1">
    <source>
        <dbReference type="EMBL" id="URE20363.1"/>
    </source>
</evidence>
<gene>
    <name evidence="1" type="ORF">MUK42_05746</name>
</gene>
<protein>
    <submittedName>
        <fullName evidence="1">Uncharacterized protein</fullName>
    </submittedName>
</protein>
<dbReference type="EMBL" id="CP097509">
    <property type="protein sequence ID" value="URE20363.1"/>
    <property type="molecule type" value="Genomic_DNA"/>
</dbReference>
<organism evidence="1 2">
    <name type="scientific">Musa troglodytarum</name>
    <name type="common">fe'i banana</name>
    <dbReference type="NCBI Taxonomy" id="320322"/>
    <lineage>
        <taxon>Eukaryota</taxon>
        <taxon>Viridiplantae</taxon>
        <taxon>Streptophyta</taxon>
        <taxon>Embryophyta</taxon>
        <taxon>Tracheophyta</taxon>
        <taxon>Spermatophyta</taxon>
        <taxon>Magnoliopsida</taxon>
        <taxon>Liliopsida</taxon>
        <taxon>Zingiberales</taxon>
        <taxon>Musaceae</taxon>
        <taxon>Musa</taxon>
    </lineage>
</organism>
<evidence type="ECO:0000313" key="2">
    <source>
        <dbReference type="Proteomes" id="UP001055439"/>
    </source>
</evidence>
<keyword evidence="2" id="KW-1185">Reference proteome</keyword>
<proteinExistence type="predicted"/>